<comment type="caution">
    <text evidence="2">The sequence shown here is derived from an EMBL/GenBank/DDBJ whole genome shotgun (WGS) entry which is preliminary data.</text>
</comment>
<keyword evidence="1" id="KW-0472">Membrane</keyword>
<feature type="transmembrane region" description="Helical" evidence="1">
    <location>
        <begin position="135"/>
        <end position="159"/>
    </location>
</feature>
<evidence type="ECO:0000313" key="2">
    <source>
        <dbReference type="EMBL" id="NMM93686.1"/>
    </source>
</evidence>
<evidence type="ECO:0000313" key="3">
    <source>
        <dbReference type="Proteomes" id="UP000532194"/>
    </source>
</evidence>
<gene>
    <name evidence="2" type="ORF">G1C95_0871</name>
</gene>
<feature type="transmembrane region" description="Helical" evidence="1">
    <location>
        <begin position="28"/>
        <end position="52"/>
    </location>
</feature>
<proteinExistence type="predicted"/>
<keyword evidence="3" id="KW-1185">Reference proteome</keyword>
<feature type="transmembrane region" description="Helical" evidence="1">
    <location>
        <begin position="58"/>
        <end position="79"/>
    </location>
</feature>
<feature type="transmembrane region" description="Helical" evidence="1">
    <location>
        <begin position="165"/>
        <end position="190"/>
    </location>
</feature>
<dbReference type="AlphaFoldDB" id="A0A7Y0EQX0"/>
<protein>
    <submittedName>
        <fullName evidence="2">Uncharacterized protein</fullName>
    </submittedName>
</protein>
<feature type="transmembrane region" description="Helical" evidence="1">
    <location>
        <begin position="235"/>
        <end position="252"/>
    </location>
</feature>
<reference evidence="2 3" key="1">
    <citation type="submission" date="2020-02" db="EMBL/GenBank/DDBJ databases">
        <title>Characterization of phylogenetic diversity of novel bifidobacterial species isolated in Czech ZOOs.</title>
        <authorList>
            <person name="Lugli G.A."/>
            <person name="Vera N.B."/>
            <person name="Ventura M."/>
        </authorList>
    </citation>
    <scope>NUCLEOTIDE SEQUENCE [LARGE SCALE GENOMIC DNA]</scope>
    <source>
        <strain evidence="2 3">DSM 109957</strain>
    </source>
</reference>
<organism evidence="2 3">
    <name type="scientific">Bifidobacterium oedipodis</name>
    <dbReference type="NCBI Taxonomy" id="2675322"/>
    <lineage>
        <taxon>Bacteria</taxon>
        <taxon>Bacillati</taxon>
        <taxon>Actinomycetota</taxon>
        <taxon>Actinomycetes</taxon>
        <taxon>Bifidobacteriales</taxon>
        <taxon>Bifidobacteriaceae</taxon>
        <taxon>Bifidobacterium</taxon>
    </lineage>
</organism>
<feature type="transmembrane region" description="Helical" evidence="1">
    <location>
        <begin position="210"/>
        <end position="229"/>
    </location>
</feature>
<evidence type="ECO:0000256" key="1">
    <source>
        <dbReference type="SAM" id="Phobius"/>
    </source>
</evidence>
<dbReference type="Proteomes" id="UP000532194">
    <property type="component" value="Unassembled WGS sequence"/>
</dbReference>
<keyword evidence="1" id="KW-1133">Transmembrane helix</keyword>
<accession>A0A7Y0EQX0</accession>
<dbReference type="RefSeq" id="WP_169171725.1">
    <property type="nucleotide sequence ID" value="NZ_JAAIII010000002.1"/>
</dbReference>
<name>A0A7Y0EQX0_9BIFI</name>
<sequence>MANQNGDNVSQGKNENFNGTYNKVVNTILVLLESSLCLFIGMLPLLLVVFAVRDLTYWPTYLLAAWLSMPGLTALFAMFRDQPMLFSINAETRARVWREQSGAKDFPPDWIAEPYVPFDRTVAFIGPYFKAYAKLFVRSITISFVFLLLVFCFIYDVFIMMQTSWGAFVVPILIVCCALFVQAMLVALVLTVEYPKAKFFSRIRNGFMLAVRRIPAIIISMVALVGYGWGMTTKYGLLVLVLTTGIVAYLVWSSANWQANLMFVAMAKESGDKRIIDMYSVVNKTSGGSFFSGTRDYQS</sequence>
<dbReference type="EMBL" id="JAAIII010000002">
    <property type="protein sequence ID" value="NMM93686.1"/>
    <property type="molecule type" value="Genomic_DNA"/>
</dbReference>
<keyword evidence="1" id="KW-0812">Transmembrane</keyword>